<dbReference type="InterPro" id="IPR001510">
    <property type="entry name" value="Znf_PARP"/>
</dbReference>
<evidence type="ECO:0000313" key="7">
    <source>
        <dbReference type="EMBL" id="CAJ1406359.1"/>
    </source>
</evidence>
<comment type="subcellular location">
    <subcellularLocation>
        <location evidence="1">Nucleus</location>
    </subcellularLocation>
</comment>
<dbReference type="SMART" id="SM01336">
    <property type="entry name" value="zf-PARP"/>
    <property type="match status" value="1"/>
</dbReference>
<comment type="caution">
    <text evidence="7">The sequence shown here is derived from an EMBL/GenBank/DDBJ whole genome shotgun (WGS) entry which is preliminary data.</text>
</comment>
<dbReference type="GO" id="GO:0008270">
    <property type="term" value="F:zinc ion binding"/>
    <property type="evidence" value="ECO:0007669"/>
    <property type="project" value="UniProtKB-KW"/>
</dbReference>
<dbReference type="EMBL" id="CAUJNA010003627">
    <property type="protein sequence ID" value="CAJ1406359.1"/>
    <property type="molecule type" value="Genomic_DNA"/>
</dbReference>
<dbReference type="Gene3D" id="3.30.1740.10">
    <property type="entry name" value="Zinc finger, PARP-type"/>
    <property type="match status" value="1"/>
</dbReference>
<evidence type="ECO:0000256" key="1">
    <source>
        <dbReference type="ARBA" id="ARBA00004123"/>
    </source>
</evidence>
<dbReference type="GO" id="GO:0005634">
    <property type="term" value="C:nucleus"/>
    <property type="evidence" value="ECO:0007669"/>
    <property type="project" value="UniProtKB-SubCell"/>
</dbReference>
<dbReference type="PROSITE" id="PS50064">
    <property type="entry name" value="ZF_PARP_2"/>
    <property type="match status" value="1"/>
</dbReference>
<keyword evidence="2" id="KW-0479">Metal-binding</keyword>
<evidence type="ECO:0000256" key="2">
    <source>
        <dbReference type="ARBA" id="ARBA00022723"/>
    </source>
</evidence>
<evidence type="ECO:0000256" key="5">
    <source>
        <dbReference type="ARBA" id="ARBA00023242"/>
    </source>
</evidence>
<reference evidence="7" key="1">
    <citation type="submission" date="2023-08" db="EMBL/GenBank/DDBJ databases">
        <authorList>
            <person name="Chen Y."/>
            <person name="Shah S."/>
            <person name="Dougan E. K."/>
            <person name="Thang M."/>
            <person name="Chan C."/>
        </authorList>
    </citation>
    <scope>NUCLEOTIDE SEQUENCE</scope>
</reference>
<accession>A0AA36JJV6</accession>
<dbReference type="Proteomes" id="UP001178507">
    <property type="component" value="Unassembled WGS sequence"/>
</dbReference>
<dbReference type="SUPFAM" id="SSF57716">
    <property type="entry name" value="Glucocorticoid receptor-like (DNA-binding domain)"/>
    <property type="match status" value="1"/>
</dbReference>
<dbReference type="InterPro" id="IPR036957">
    <property type="entry name" value="Znf_PARP_sf"/>
</dbReference>
<organism evidence="7 8">
    <name type="scientific">Effrenium voratum</name>
    <dbReference type="NCBI Taxonomy" id="2562239"/>
    <lineage>
        <taxon>Eukaryota</taxon>
        <taxon>Sar</taxon>
        <taxon>Alveolata</taxon>
        <taxon>Dinophyceae</taxon>
        <taxon>Suessiales</taxon>
        <taxon>Symbiodiniaceae</taxon>
        <taxon>Effrenium</taxon>
    </lineage>
</organism>
<keyword evidence="5" id="KW-0539">Nucleus</keyword>
<sequence length="144" mass="16265">MVKKVKVEKAKSDKSSCKKCQKKISFDELRAGVDCWMGGRTVTAWLHMKCMAECFKFDRCKGKGKCKLSGMTMERGEARLELAKEYTGIFFKLNHSAAALADFLKEKKMDPKSIKGYSALSADEKTKLLWRSSSVRLRRPAAKA</sequence>
<feature type="domain" description="PARP-type" evidence="6">
    <location>
        <begin position="5"/>
        <end position="90"/>
    </location>
</feature>
<evidence type="ECO:0000313" key="8">
    <source>
        <dbReference type="Proteomes" id="UP001178507"/>
    </source>
</evidence>
<gene>
    <name evidence="7" type="ORF">EVOR1521_LOCUS28343</name>
</gene>
<evidence type="ECO:0000256" key="3">
    <source>
        <dbReference type="ARBA" id="ARBA00022771"/>
    </source>
</evidence>
<evidence type="ECO:0000256" key="4">
    <source>
        <dbReference type="ARBA" id="ARBA00022833"/>
    </source>
</evidence>
<protein>
    <recommendedName>
        <fullName evidence="6">PARP-type domain-containing protein</fullName>
    </recommendedName>
</protein>
<keyword evidence="8" id="KW-1185">Reference proteome</keyword>
<name>A0AA36JJV6_9DINO</name>
<keyword evidence="3" id="KW-0863">Zinc-finger</keyword>
<keyword evidence="4" id="KW-0862">Zinc</keyword>
<evidence type="ECO:0000259" key="6">
    <source>
        <dbReference type="PROSITE" id="PS50064"/>
    </source>
</evidence>
<dbReference type="AlphaFoldDB" id="A0AA36JJV6"/>
<dbReference type="GO" id="GO:0003677">
    <property type="term" value="F:DNA binding"/>
    <property type="evidence" value="ECO:0007669"/>
    <property type="project" value="InterPro"/>
</dbReference>
<proteinExistence type="predicted"/>